<accession>A0A9X1NYD7</accession>
<gene>
    <name evidence="2" type="ORF">LRX75_21050</name>
</gene>
<dbReference type="InterPro" id="IPR018648">
    <property type="entry name" value="DUF2076"/>
</dbReference>
<feature type="region of interest" description="Disordered" evidence="1">
    <location>
        <begin position="226"/>
        <end position="276"/>
    </location>
</feature>
<feature type="compositionally biased region" description="Acidic residues" evidence="1">
    <location>
        <begin position="260"/>
        <end position="276"/>
    </location>
</feature>
<dbReference type="Pfam" id="PF09849">
    <property type="entry name" value="DUF2076"/>
    <property type="match status" value="1"/>
</dbReference>
<proteinExistence type="predicted"/>
<protein>
    <submittedName>
        <fullName evidence="2">DUF2076 domain-containing protein</fullName>
    </submittedName>
</protein>
<keyword evidence="3" id="KW-1185">Reference proteome</keyword>
<feature type="compositionally biased region" description="Polar residues" evidence="1">
    <location>
        <begin position="250"/>
        <end position="259"/>
    </location>
</feature>
<name>A0A9X1NYD7_9HYPH</name>
<organism evidence="2 3">
    <name type="scientific">Rhizobium quercicola</name>
    <dbReference type="NCBI Taxonomy" id="2901226"/>
    <lineage>
        <taxon>Bacteria</taxon>
        <taxon>Pseudomonadati</taxon>
        <taxon>Pseudomonadota</taxon>
        <taxon>Alphaproteobacteria</taxon>
        <taxon>Hyphomicrobiales</taxon>
        <taxon>Rhizobiaceae</taxon>
        <taxon>Rhizobium/Agrobacterium group</taxon>
        <taxon>Rhizobium</taxon>
    </lineage>
</organism>
<evidence type="ECO:0000313" key="3">
    <source>
        <dbReference type="Proteomes" id="UP001139089"/>
    </source>
</evidence>
<sequence>MSPEEQSLLSGLFERVRTASSTPRDREAETLIDQAVRSQPSAPYYLAQAVIVQEKGLEAAAQRIEALEAQLRRSEDRIHALETERDAEPRESHSGGFLGSLFGSSDKPQQRPDAPRGGQSYPADGSSAGGPWGGAPRTAYPAAQQTFPPQQQPASGPWDRPPQPMSAGGGFLRGAMGTAAGVAGGMLLANSLSGIFGNHMSSLGLGGATETAVPIEETTINNYYGDDAVTRASDPTPADDVPDAPAGDNGWQQADLDTSPNDDFDTDFGSDDTMDV</sequence>
<dbReference type="RefSeq" id="WP_231816610.1">
    <property type="nucleotide sequence ID" value="NZ_JAJOZR010000017.1"/>
</dbReference>
<dbReference type="AlphaFoldDB" id="A0A9X1NYD7"/>
<evidence type="ECO:0000256" key="1">
    <source>
        <dbReference type="SAM" id="MobiDB-lite"/>
    </source>
</evidence>
<reference evidence="2" key="1">
    <citation type="submission" date="2021-12" db="EMBL/GenBank/DDBJ databases">
        <authorList>
            <person name="Li Y."/>
        </authorList>
    </citation>
    <scope>NUCLEOTIDE SEQUENCE</scope>
    <source>
        <strain evidence="2">DKSPLA3</strain>
    </source>
</reference>
<comment type="caution">
    <text evidence="2">The sequence shown here is derived from an EMBL/GenBank/DDBJ whole genome shotgun (WGS) entry which is preliminary data.</text>
</comment>
<dbReference type="EMBL" id="JAJOZR010000017">
    <property type="protein sequence ID" value="MCD7111528.1"/>
    <property type="molecule type" value="Genomic_DNA"/>
</dbReference>
<dbReference type="Proteomes" id="UP001139089">
    <property type="component" value="Unassembled WGS sequence"/>
</dbReference>
<feature type="compositionally biased region" description="Low complexity" evidence="1">
    <location>
        <begin position="134"/>
        <end position="154"/>
    </location>
</feature>
<feature type="region of interest" description="Disordered" evidence="1">
    <location>
        <begin position="82"/>
        <end position="171"/>
    </location>
</feature>
<feature type="compositionally biased region" description="Basic and acidic residues" evidence="1">
    <location>
        <begin position="82"/>
        <end position="93"/>
    </location>
</feature>
<feature type="compositionally biased region" description="Low complexity" evidence="1">
    <location>
        <begin position="232"/>
        <end position="246"/>
    </location>
</feature>
<evidence type="ECO:0000313" key="2">
    <source>
        <dbReference type="EMBL" id="MCD7111528.1"/>
    </source>
</evidence>
<feature type="region of interest" description="Disordered" evidence="1">
    <location>
        <begin position="1"/>
        <end position="32"/>
    </location>
</feature>